<evidence type="ECO:0000313" key="2">
    <source>
        <dbReference type="EMBL" id="CAG6620814.1"/>
    </source>
</evidence>
<keyword evidence="1" id="KW-1133">Transmembrane helix</keyword>
<dbReference type="EMBL" id="HBUF01048547">
    <property type="protein sequence ID" value="CAG6620814.1"/>
    <property type="molecule type" value="Transcribed_RNA"/>
</dbReference>
<dbReference type="EMBL" id="HBUF01048546">
    <property type="protein sequence ID" value="CAG6620813.1"/>
    <property type="molecule type" value="Transcribed_RNA"/>
</dbReference>
<accession>A0A8D8Q0B4</accession>
<feature type="transmembrane region" description="Helical" evidence="1">
    <location>
        <begin position="60"/>
        <end position="86"/>
    </location>
</feature>
<feature type="transmembrane region" description="Helical" evidence="1">
    <location>
        <begin position="31"/>
        <end position="48"/>
    </location>
</feature>
<evidence type="ECO:0000256" key="1">
    <source>
        <dbReference type="SAM" id="Phobius"/>
    </source>
</evidence>
<name>A0A8D8Q0B4_9HEMI</name>
<dbReference type="EMBL" id="HBUF01270811">
    <property type="protein sequence ID" value="CAG6685112.1"/>
    <property type="molecule type" value="Transcribed_RNA"/>
</dbReference>
<dbReference type="EMBL" id="HBUF01270812">
    <property type="protein sequence ID" value="CAG6685113.1"/>
    <property type="molecule type" value="Transcribed_RNA"/>
</dbReference>
<reference evidence="2" key="1">
    <citation type="submission" date="2021-05" db="EMBL/GenBank/DDBJ databases">
        <authorList>
            <person name="Alioto T."/>
            <person name="Alioto T."/>
            <person name="Gomez Garrido J."/>
        </authorList>
    </citation>
    <scope>NUCLEOTIDE SEQUENCE</scope>
</reference>
<dbReference type="AlphaFoldDB" id="A0A8D8Q0B4"/>
<protein>
    <submittedName>
        <fullName evidence="2">Uncharacterized protein</fullName>
    </submittedName>
</protein>
<keyword evidence="1" id="KW-0812">Transmembrane</keyword>
<proteinExistence type="predicted"/>
<keyword evidence="1" id="KW-0472">Membrane</keyword>
<sequence>MFPSVRSSFFCLFVHFPPVVPHQLSMLSVSLSSSSFFFLFPFFFKYFLRPPIRFHSSIDSSFSVSFLLSRICPLFILSFTHSLYVITSSFSFFFNFLCFFSSLPFLSLLPISLHPFTSIISFEYFRSVSPLFF</sequence>
<organism evidence="2">
    <name type="scientific">Cacopsylla melanoneura</name>
    <dbReference type="NCBI Taxonomy" id="428564"/>
    <lineage>
        <taxon>Eukaryota</taxon>
        <taxon>Metazoa</taxon>
        <taxon>Ecdysozoa</taxon>
        <taxon>Arthropoda</taxon>
        <taxon>Hexapoda</taxon>
        <taxon>Insecta</taxon>
        <taxon>Pterygota</taxon>
        <taxon>Neoptera</taxon>
        <taxon>Paraneoptera</taxon>
        <taxon>Hemiptera</taxon>
        <taxon>Sternorrhyncha</taxon>
        <taxon>Psylloidea</taxon>
        <taxon>Psyllidae</taxon>
        <taxon>Psyllinae</taxon>
        <taxon>Cacopsylla</taxon>
    </lineage>
</organism>